<organism evidence="1 2">
    <name type="scientific">Bacillus sonorensis</name>
    <dbReference type="NCBI Taxonomy" id="119858"/>
    <lineage>
        <taxon>Bacteria</taxon>
        <taxon>Bacillati</taxon>
        <taxon>Bacillota</taxon>
        <taxon>Bacilli</taxon>
        <taxon>Bacillales</taxon>
        <taxon>Bacillaceae</taxon>
        <taxon>Bacillus</taxon>
    </lineage>
</organism>
<gene>
    <name evidence="1" type="ORF">S101395_03905</name>
</gene>
<dbReference type="RefSeq" id="WP_088272963.1">
    <property type="nucleotide sequence ID" value="NZ_CABJEH010000001.1"/>
</dbReference>
<dbReference type="EMBL" id="CP021920">
    <property type="protein sequence ID" value="ASB90409.1"/>
    <property type="molecule type" value="Genomic_DNA"/>
</dbReference>
<dbReference type="Pfam" id="PF08863">
    <property type="entry name" value="YolD"/>
    <property type="match status" value="1"/>
</dbReference>
<accession>A0ABN5AMJ2</accession>
<evidence type="ECO:0000313" key="2">
    <source>
        <dbReference type="Proteomes" id="UP000196877"/>
    </source>
</evidence>
<dbReference type="Proteomes" id="UP000196877">
    <property type="component" value="Chromosome"/>
</dbReference>
<evidence type="ECO:0000313" key="1">
    <source>
        <dbReference type="EMBL" id="ASB90409.1"/>
    </source>
</evidence>
<name>A0ABN5AMJ2_9BACI</name>
<keyword evidence="2" id="KW-1185">Reference proteome</keyword>
<evidence type="ECO:0008006" key="3">
    <source>
        <dbReference type="Google" id="ProtNLM"/>
    </source>
</evidence>
<proteinExistence type="predicted"/>
<reference evidence="1 2" key="1">
    <citation type="submission" date="2017-06" db="EMBL/GenBank/DDBJ databases">
        <title>Genome sequence of Bacillus sonorensis strain SRCM101395.</title>
        <authorList>
            <person name="Cho S.H."/>
        </authorList>
    </citation>
    <scope>NUCLEOTIDE SEQUENCE [LARGE SCALE GENOMIC DNA]</scope>
    <source>
        <strain evidence="1 2">SRCM101395</strain>
    </source>
</reference>
<protein>
    <recommendedName>
        <fullName evidence="3">YolD-like family protein</fullName>
    </recommendedName>
</protein>
<sequence length="109" mass="12941">MTLRDRGTKKWTAIFLPEHIARLRRIKNEMDNAYERKPSIDPEQWSDFESKIQYAYRTGQDCEIRYWRNWTTEMVCGVIETVDPIGGVLRIDGVDISFKEIVWVTLEDV</sequence>
<dbReference type="InterPro" id="IPR014962">
    <property type="entry name" value="YolD"/>
</dbReference>
<dbReference type="GeneID" id="92855267"/>